<evidence type="ECO:0008006" key="4">
    <source>
        <dbReference type="Google" id="ProtNLM"/>
    </source>
</evidence>
<comment type="caution">
    <text evidence="2">The sequence shown here is derived from an EMBL/GenBank/DDBJ whole genome shotgun (WGS) entry which is preliminary data.</text>
</comment>
<feature type="region of interest" description="Disordered" evidence="1">
    <location>
        <begin position="35"/>
        <end position="295"/>
    </location>
</feature>
<feature type="compositionally biased region" description="Basic and acidic residues" evidence="1">
    <location>
        <begin position="135"/>
        <end position="152"/>
    </location>
</feature>
<feature type="compositionally biased region" description="Basic and acidic residues" evidence="1">
    <location>
        <begin position="210"/>
        <end position="219"/>
    </location>
</feature>
<keyword evidence="3" id="KW-1185">Reference proteome</keyword>
<feature type="compositionally biased region" description="Low complexity" evidence="1">
    <location>
        <begin position="108"/>
        <end position="134"/>
    </location>
</feature>
<name>A0ABR3XWA9_9PEZI</name>
<evidence type="ECO:0000256" key="1">
    <source>
        <dbReference type="SAM" id="MobiDB-lite"/>
    </source>
</evidence>
<protein>
    <recommendedName>
        <fullName evidence="4">Zinc knuckle-domain-containing protein</fullName>
    </recommendedName>
</protein>
<dbReference type="Pfam" id="PF13917">
    <property type="entry name" value="zf-CCHC_3"/>
    <property type="match status" value="1"/>
</dbReference>
<gene>
    <name evidence="2" type="ORF">VTK73DRAFT_6719</name>
</gene>
<dbReference type="Proteomes" id="UP001586593">
    <property type="component" value="Unassembled WGS sequence"/>
</dbReference>
<evidence type="ECO:0000313" key="3">
    <source>
        <dbReference type="Proteomes" id="UP001586593"/>
    </source>
</evidence>
<feature type="compositionally biased region" description="Basic and acidic residues" evidence="1">
    <location>
        <begin position="250"/>
        <end position="264"/>
    </location>
</feature>
<reference evidence="2 3" key="1">
    <citation type="journal article" date="2024" name="Commun. Biol.">
        <title>Comparative genomic analysis of thermophilic fungi reveals convergent evolutionary adaptations and gene losses.</title>
        <authorList>
            <person name="Steindorff A.S."/>
            <person name="Aguilar-Pontes M.V."/>
            <person name="Robinson A.J."/>
            <person name="Andreopoulos B."/>
            <person name="LaButti K."/>
            <person name="Kuo A."/>
            <person name="Mondo S."/>
            <person name="Riley R."/>
            <person name="Otillar R."/>
            <person name="Haridas S."/>
            <person name="Lipzen A."/>
            <person name="Grimwood J."/>
            <person name="Schmutz J."/>
            <person name="Clum A."/>
            <person name="Reid I.D."/>
            <person name="Moisan M.C."/>
            <person name="Butler G."/>
            <person name="Nguyen T.T.M."/>
            <person name="Dewar K."/>
            <person name="Conant G."/>
            <person name="Drula E."/>
            <person name="Henrissat B."/>
            <person name="Hansel C."/>
            <person name="Singer S."/>
            <person name="Hutchinson M.I."/>
            <person name="de Vries R.P."/>
            <person name="Natvig D.O."/>
            <person name="Powell A.J."/>
            <person name="Tsang A."/>
            <person name="Grigoriev I.V."/>
        </authorList>
    </citation>
    <scope>NUCLEOTIDE SEQUENCE [LARGE SCALE GENOMIC DNA]</scope>
    <source>
        <strain evidence="2 3">ATCC 24622</strain>
    </source>
</reference>
<feature type="compositionally biased region" description="Basic and acidic residues" evidence="1">
    <location>
        <begin position="179"/>
        <end position="198"/>
    </location>
</feature>
<sequence>MYPYRGRSGPLRSTPANVQCQKCLKRGHYSFECKAKPQERPYVSRPSRTQQLLNPALAPRLTSDVPEEFKKKKGVADQELAKKEAERQKSERPGGEDSGRPERRRSDSSTSVSTISTGSPSSLPSRRGSRSPSPMRDRSVSPEHKIALDHRHQSARPHSSSRESRAGRPNHRRQGSFGSHDRRPTPERRHSKGFDKRRSPTGRRSSSSSDHLRGRDRAVKRMRVSVSRSRSRSPRKESEGSSRQYRKRHDQGESAMRESEDRRFQSRAARNSPRQRSLSPFSKRLALTQAMNMGK</sequence>
<feature type="compositionally biased region" description="Basic and acidic residues" evidence="1">
    <location>
        <begin position="67"/>
        <end position="107"/>
    </location>
</feature>
<organism evidence="2 3">
    <name type="scientific">Phialemonium thermophilum</name>
    <dbReference type="NCBI Taxonomy" id="223376"/>
    <lineage>
        <taxon>Eukaryota</taxon>
        <taxon>Fungi</taxon>
        <taxon>Dikarya</taxon>
        <taxon>Ascomycota</taxon>
        <taxon>Pezizomycotina</taxon>
        <taxon>Sordariomycetes</taxon>
        <taxon>Sordariomycetidae</taxon>
        <taxon>Cephalothecales</taxon>
        <taxon>Cephalothecaceae</taxon>
        <taxon>Phialemonium</taxon>
    </lineage>
</organism>
<proteinExistence type="predicted"/>
<dbReference type="EMBL" id="JAZHXJ010000039">
    <property type="protein sequence ID" value="KAL1879907.1"/>
    <property type="molecule type" value="Genomic_DNA"/>
</dbReference>
<accession>A0ABR3XWA9</accession>
<feature type="compositionally biased region" description="Polar residues" evidence="1">
    <location>
        <begin position="268"/>
        <end position="280"/>
    </location>
</feature>
<feature type="compositionally biased region" description="Basic residues" evidence="1">
    <location>
        <begin position="220"/>
        <end position="233"/>
    </location>
</feature>
<evidence type="ECO:0000313" key="2">
    <source>
        <dbReference type="EMBL" id="KAL1879907.1"/>
    </source>
</evidence>